<keyword evidence="1" id="KW-0732">Signal</keyword>
<dbReference type="InterPro" id="IPR031734">
    <property type="entry name" value="MBF2"/>
</dbReference>
<dbReference type="EMBL" id="JARGDH010000001">
    <property type="protein sequence ID" value="KAL0278976.1"/>
    <property type="molecule type" value="Genomic_DNA"/>
</dbReference>
<evidence type="ECO:0000313" key="2">
    <source>
        <dbReference type="EMBL" id="KAL0278976.1"/>
    </source>
</evidence>
<reference evidence="2" key="1">
    <citation type="journal article" date="2024" name="Gigascience">
        <title>Chromosome-level genome of the poultry shaft louse Menopon gallinae provides insight into the host-switching and adaptive evolution of parasitic lice.</title>
        <authorList>
            <person name="Xu Y."/>
            <person name="Ma L."/>
            <person name="Liu S."/>
            <person name="Liang Y."/>
            <person name="Liu Q."/>
            <person name="He Z."/>
            <person name="Tian L."/>
            <person name="Duan Y."/>
            <person name="Cai W."/>
            <person name="Li H."/>
            <person name="Song F."/>
        </authorList>
    </citation>
    <scope>NUCLEOTIDE SEQUENCE</scope>
    <source>
        <strain evidence="2">Cailab_2023a</strain>
    </source>
</reference>
<dbReference type="Pfam" id="PF15868">
    <property type="entry name" value="MBF2"/>
    <property type="match status" value="1"/>
</dbReference>
<evidence type="ECO:0000256" key="1">
    <source>
        <dbReference type="SAM" id="SignalP"/>
    </source>
</evidence>
<feature type="signal peptide" evidence="1">
    <location>
        <begin position="1"/>
        <end position="19"/>
    </location>
</feature>
<dbReference type="PANTHER" id="PTHR37685">
    <property type="entry name" value="GEO11136P1-RELATED"/>
    <property type="match status" value="1"/>
</dbReference>
<accession>A0AAW2IAU1</accession>
<proteinExistence type="predicted"/>
<gene>
    <name evidence="2" type="ORF">PYX00_000634</name>
</gene>
<feature type="chain" id="PRO_5043867500" evidence="1">
    <location>
        <begin position="20"/>
        <end position="170"/>
    </location>
</feature>
<organism evidence="2">
    <name type="scientific">Menopon gallinae</name>
    <name type="common">poultry shaft louse</name>
    <dbReference type="NCBI Taxonomy" id="328185"/>
    <lineage>
        <taxon>Eukaryota</taxon>
        <taxon>Metazoa</taxon>
        <taxon>Ecdysozoa</taxon>
        <taxon>Arthropoda</taxon>
        <taxon>Hexapoda</taxon>
        <taxon>Insecta</taxon>
        <taxon>Pterygota</taxon>
        <taxon>Neoptera</taxon>
        <taxon>Paraneoptera</taxon>
        <taxon>Psocodea</taxon>
        <taxon>Troctomorpha</taxon>
        <taxon>Phthiraptera</taxon>
        <taxon>Amblycera</taxon>
        <taxon>Menoponidae</taxon>
        <taxon>Menopon</taxon>
    </lineage>
</organism>
<dbReference type="PANTHER" id="PTHR37685:SF1">
    <property type="entry name" value="GEO11136P1-RELATED"/>
    <property type="match status" value="1"/>
</dbReference>
<dbReference type="AlphaFoldDB" id="A0AAW2IAU1"/>
<protein>
    <submittedName>
        <fullName evidence="2">Uncharacterized protein</fullName>
    </submittedName>
</protein>
<name>A0AAW2IAU1_9NEOP</name>
<comment type="caution">
    <text evidence="2">The sequence shown here is derived from an EMBL/GenBank/DDBJ whole genome shotgun (WGS) entry which is preliminary data.</text>
</comment>
<sequence length="170" mass="18944">MSGSAIAVALLSMATTLMAAYPQLQPQYFQYQSNPYYQPVAVHPVAVQPMVVPVVYRQQNITNSTFQIKGHDFALGAPSPREKVLLHTTVYKKPGLWSSFATKEITFPPRGSHLRVNITRIYATDRARNGTGAFVKLTNGGIGQQNVTLLFRSQKNQPINFELDIFGYPK</sequence>